<comment type="caution">
    <text evidence="2">The sequence shown here is derived from an EMBL/GenBank/DDBJ whole genome shotgun (WGS) entry which is preliminary data.</text>
</comment>
<protein>
    <submittedName>
        <fullName evidence="2">CinA family protein</fullName>
    </submittedName>
</protein>
<evidence type="ECO:0000313" key="2">
    <source>
        <dbReference type="EMBL" id="RYU12518.1"/>
    </source>
</evidence>
<dbReference type="Pfam" id="PF02464">
    <property type="entry name" value="CinA"/>
    <property type="match status" value="1"/>
</dbReference>
<sequence length="164" mass="16257">MGAHVHAELVRRGQTIASAESLTGGAVADALTAAPGASESYVGGVVSYATRVKTDLLGVPATLVAEHGVVSAPCAAAMARGVRALLGTDWGVSTTGVAGPDSQEGQPVGRVYVGVDGPSGTTTHELQLEGDRAAIREAAVRQAVEAVLLQLQRGAPPADGAGPA</sequence>
<dbReference type="NCBIfam" id="TIGR00199">
    <property type="entry name" value="PncC_domain"/>
    <property type="match status" value="1"/>
</dbReference>
<dbReference type="InterPro" id="IPR036653">
    <property type="entry name" value="CinA-like_C"/>
</dbReference>
<gene>
    <name evidence="2" type="ORF">ETU37_10665</name>
</gene>
<accession>A0A4Q5J454</accession>
<dbReference type="SUPFAM" id="SSF142433">
    <property type="entry name" value="CinA-like"/>
    <property type="match status" value="1"/>
</dbReference>
<evidence type="ECO:0000259" key="1">
    <source>
        <dbReference type="Pfam" id="PF02464"/>
    </source>
</evidence>
<reference evidence="2 3" key="1">
    <citation type="submission" date="2019-01" db="EMBL/GenBank/DDBJ databases">
        <title>Nocardioides guangzhouensis sp. nov., an actinobacterium isolated from soil.</title>
        <authorList>
            <person name="Fu Y."/>
            <person name="Cai Y."/>
            <person name="Lin Z."/>
            <person name="Chen P."/>
        </authorList>
    </citation>
    <scope>NUCLEOTIDE SEQUENCE [LARGE SCALE GENOMIC DNA]</scope>
    <source>
        <strain evidence="2 3">NBRC 105384</strain>
    </source>
</reference>
<proteinExistence type="predicted"/>
<dbReference type="EMBL" id="SDPU01000021">
    <property type="protein sequence ID" value="RYU12518.1"/>
    <property type="molecule type" value="Genomic_DNA"/>
</dbReference>
<dbReference type="OrthoDB" id="1253990at2"/>
<keyword evidence="3" id="KW-1185">Reference proteome</keyword>
<organism evidence="2 3">
    <name type="scientific">Nocardioides iriomotensis</name>
    <dbReference type="NCBI Taxonomy" id="715784"/>
    <lineage>
        <taxon>Bacteria</taxon>
        <taxon>Bacillati</taxon>
        <taxon>Actinomycetota</taxon>
        <taxon>Actinomycetes</taxon>
        <taxon>Propionibacteriales</taxon>
        <taxon>Nocardioidaceae</taxon>
        <taxon>Nocardioides</taxon>
    </lineage>
</organism>
<dbReference type="Proteomes" id="UP000291189">
    <property type="component" value="Unassembled WGS sequence"/>
</dbReference>
<dbReference type="InterPro" id="IPR008136">
    <property type="entry name" value="CinA_C"/>
</dbReference>
<feature type="domain" description="CinA C-terminal" evidence="1">
    <location>
        <begin position="3"/>
        <end position="148"/>
    </location>
</feature>
<evidence type="ECO:0000313" key="3">
    <source>
        <dbReference type="Proteomes" id="UP000291189"/>
    </source>
</evidence>
<dbReference type="Gene3D" id="3.90.950.20">
    <property type="entry name" value="CinA-like"/>
    <property type="match status" value="1"/>
</dbReference>
<name>A0A4Q5J454_9ACTN</name>
<dbReference type="AlphaFoldDB" id="A0A4Q5J454"/>